<keyword evidence="3" id="KW-1185">Reference proteome</keyword>
<dbReference type="AlphaFoldDB" id="A0A9P1E4L9"/>
<feature type="region of interest" description="Disordered" evidence="1">
    <location>
        <begin position="674"/>
        <end position="703"/>
    </location>
</feature>
<feature type="compositionally biased region" description="Basic and acidic residues" evidence="1">
    <location>
        <begin position="153"/>
        <end position="178"/>
    </location>
</feature>
<feature type="compositionally biased region" description="Polar residues" evidence="1">
    <location>
        <begin position="694"/>
        <end position="703"/>
    </location>
</feature>
<dbReference type="Proteomes" id="UP001152484">
    <property type="component" value="Unassembled WGS sequence"/>
</dbReference>
<feature type="region of interest" description="Disordered" evidence="1">
    <location>
        <begin position="510"/>
        <end position="548"/>
    </location>
</feature>
<reference evidence="2" key="1">
    <citation type="submission" date="2022-07" db="EMBL/GenBank/DDBJ databases">
        <authorList>
            <person name="Macas J."/>
            <person name="Novak P."/>
            <person name="Neumann P."/>
        </authorList>
    </citation>
    <scope>NUCLEOTIDE SEQUENCE</scope>
</reference>
<feature type="region of interest" description="Disordered" evidence="1">
    <location>
        <begin position="300"/>
        <end position="337"/>
    </location>
</feature>
<feature type="region of interest" description="Disordered" evidence="1">
    <location>
        <begin position="1"/>
        <end position="25"/>
    </location>
</feature>
<protein>
    <submittedName>
        <fullName evidence="2">Uncharacterized protein</fullName>
    </submittedName>
</protein>
<organism evidence="2 3">
    <name type="scientific">Cuscuta europaea</name>
    <name type="common">European dodder</name>
    <dbReference type="NCBI Taxonomy" id="41803"/>
    <lineage>
        <taxon>Eukaryota</taxon>
        <taxon>Viridiplantae</taxon>
        <taxon>Streptophyta</taxon>
        <taxon>Embryophyta</taxon>
        <taxon>Tracheophyta</taxon>
        <taxon>Spermatophyta</taxon>
        <taxon>Magnoliopsida</taxon>
        <taxon>eudicotyledons</taxon>
        <taxon>Gunneridae</taxon>
        <taxon>Pentapetalae</taxon>
        <taxon>asterids</taxon>
        <taxon>lamiids</taxon>
        <taxon>Solanales</taxon>
        <taxon>Convolvulaceae</taxon>
        <taxon>Cuscuteae</taxon>
        <taxon>Cuscuta</taxon>
        <taxon>Cuscuta subgen. Cuscuta</taxon>
    </lineage>
</organism>
<accession>A0A9P1E4L9</accession>
<dbReference type="PANTHER" id="PTHR36005">
    <property type="entry name" value="DNA LIGASE-LIKE PROTEIN"/>
    <property type="match status" value="1"/>
</dbReference>
<feature type="compositionally biased region" description="Acidic residues" evidence="1">
    <location>
        <begin position="438"/>
        <end position="448"/>
    </location>
</feature>
<gene>
    <name evidence="2" type="ORF">CEURO_LOCUS6507</name>
</gene>
<feature type="region of interest" description="Disordered" evidence="1">
    <location>
        <begin position="62"/>
        <end position="227"/>
    </location>
</feature>
<comment type="caution">
    <text evidence="2">The sequence shown here is derived from an EMBL/GenBank/DDBJ whole genome shotgun (WGS) entry which is preliminary data.</text>
</comment>
<dbReference type="PANTHER" id="PTHR36005:SF1">
    <property type="entry name" value="DNA LIGASE-LIKE PROTEIN"/>
    <property type="match status" value="1"/>
</dbReference>
<sequence length="771" mass="86946">MESDDDFESFSPCEEPSPVLKNPSFKRLKKPGVALKNPHVNSTDDIFLFPEVDFAKLEALEASKSLEDESDDSREPLSSDKSHDNECELESGYTGNRKDSRRALSFYEDNEFDMNPGLKSLGECEQIEGDLEPPAVEFLSKIGDGSEGTMEGMEDHKPKETGSKRSNADFKSNGNDKSKSKKAKHNVEDAAELKPKEPASNKRRERKERKQNLQQIHVETQRILREKKDASFKPIPVVNKPISSVLQKIRQRKLEISKKSITLSDTLSAHTINGHMRELTDEDDFDNTYNEDIIVIRSEKKTEEKTDSHVEDLKDDATGPADSEVNENCQSVPSQPFRDIVLDEVPKPMFRAPVDTQDLFGDSQDRDEIIEIPECKEDSNPLEEVMAPSVLAMNLKFDSLPPDECSSDEEDNDTDDVDQDAKLDAPSPRGDPVKAFLDEEAEEEDDSDNDVHRFSENEDDEDFEAVKDIIATNYEEKPSDNERRNELHRKWLEQQDAAGTEDLLQKLKFGSNHSEPTLLEEEQVDSEGEDFNEDAGEHTKSTSRVNKRKAKQIITQMFMEKDDVFLSDDDEEKDKMIVKQRVLIRAEEKTTLVSPIEDEDSKTLFGLIKKHNVVPDKKKKAKPPSFFDKILGGPKDNSFSKSSFLGRTSKNHIPVPHKQSSSLVRSFIFERDDSNSRNSISMSDDSSDMVIKENNPTRSNVPRLSNSQAKFNIQSKSSVAQTSSGASLFEILKQSSSPLSSFGDQEHGINFTQALHAAFKVPKKPAKFGTL</sequence>
<dbReference type="EMBL" id="CAMAPE010000010">
    <property type="protein sequence ID" value="CAH9077935.1"/>
    <property type="molecule type" value="Genomic_DNA"/>
</dbReference>
<evidence type="ECO:0000313" key="3">
    <source>
        <dbReference type="Proteomes" id="UP001152484"/>
    </source>
</evidence>
<dbReference type="OrthoDB" id="1919305at2759"/>
<feature type="compositionally biased region" description="Basic and acidic residues" evidence="1">
    <location>
        <begin position="62"/>
        <end position="86"/>
    </location>
</feature>
<feature type="compositionally biased region" description="Basic and acidic residues" evidence="1">
    <location>
        <begin position="300"/>
        <end position="317"/>
    </location>
</feature>
<feature type="compositionally biased region" description="Acidic residues" evidence="1">
    <location>
        <begin position="518"/>
        <end position="534"/>
    </location>
</feature>
<evidence type="ECO:0000256" key="1">
    <source>
        <dbReference type="SAM" id="MobiDB-lite"/>
    </source>
</evidence>
<name>A0A9P1E4L9_CUSEU</name>
<proteinExistence type="predicted"/>
<feature type="compositionally biased region" description="Acidic residues" evidence="1">
    <location>
        <begin position="405"/>
        <end position="418"/>
    </location>
</feature>
<feature type="region of interest" description="Disordered" evidence="1">
    <location>
        <begin position="393"/>
        <end position="464"/>
    </location>
</feature>
<feature type="compositionally biased region" description="Basic and acidic residues" evidence="1">
    <location>
        <begin position="185"/>
        <end position="202"/>
    </location>
</feature>
<evidence type="ECO:0000313" key="2">
    <source>
        <dbReference type="EMBL" id="CAH9077935.1"/>
    </source>
</evidence>